<evidence type="ECO:0000313" key="1">
    <source>
        <dbReference type="EMBL" id="MPN61559.1"/>
    </source>
</evidence>
<gene>
    <name evidence="1" type="ORF">SDC9_209297</name>
</gene>
<proteinExistence type="predicted"/>
<name>A0A645JFW6_9ZZZZ</name>
<reference evidence="1" key="1">
    <citation type="submission" date="2019-08" db="EMBL/GenBank/DDBJ databases">
        <authorList>
            <person name="Kucharzyk K."/>
            <person name="Murdoch R.W."/>
            <person name="Higgins S."/>
            <person name="Loffler F."/>
        </authorList>
    </citation>
    <scope>NUCLEOTIDE SEQUENCE</scope>
</reference>
<protein>
    <submittedName>
        <fullName evidence="1">Uncharacterized protein</fullName>
    </submittedName>
</protein>
<comment type="caution">
    <text evidence="1">The sequence shown here is derived from an EMBL/GenBank/DDBJ whole genome shotgun (WGS) entry which is preliminary data.</text>
</comment>
<sequence length="133" mass="15296">MTASTQKFLIDVQKATMCQSSGGVPCFRPRVTEIQVQFFYFSRFKPFFQIGSIAGDNFDISPACFLCLFCRIVTDVSLCFHTYISFVRIKFCQPINKGTLAAANLQRQWLTSKHFLPMSLMCFNIIENDIFIF</sequence>
<dbReference type="AlphaFoldDB" id="A0A645JFW6"/>
<accession>A0A645JFW6</accession>
<dbReference type="EMBL" id="VSSQ01138319">
    <property type="protein sequence ID" value="MPN61559.1"/>
    <property type="molecule type" value="Genomic_DNA"/>
</dbReference>
<organism evidence="1">
    <name type="scientific">bioreactor metagenome</name>
    <dbReference type="NCBI Taxonomy" id="1076179"/>
    <lineage>
        <taxon>unclassified sequences</taxon>
        <taxon>metagenomes</taxon>
        <taxon>ecological metagenomes</taxon>
    </lineage>
</organism>